<evidence type="ECO:0000256" key="11">
    <source>
        <dbReference type="SAM" id="Phobius"/>
    </source>
</evidence>
<reference evidence="14" key="1">
    <citation type="journal article" date="2010" name="Stand. Genomic Sci.">
        <title>Complete genome sequence of Thermocrinis albus type strain (HI 11/12T).</title>
        <authorList>
            <person name="Wirth R."/>
            <person name="Sikorski J."/>
            <person name="Brambilla E."/>
            <person name="Misra M."/>
            <person name="Lapidus A."/>
            <person name="Copeland A."/>
            <person name="Nolan M."/>
            <person name="Lucas S."/>
            <person name="Chen F."/>
            <person name="Tice H."/>
            <person name="Cheng J.F."/>
            <person name="Han C."/>
            <person name="Detter J.C."/>
            <person name="Tapia R."/>
            <person name="Bruce D."/>
            <person name="Goodwin L."/>
            <person name="Pitluck S."/>
            <person name="Pati A."/>
            <person name="Anderson I."/>
            <person name="Ivanova N."/>
            <person name="Mavromatis K."/>
            <person name="Mikhailova N."/>
            <person name="Chen A."/>
            <person name="Palaniappan K."/>
            <person name="Bilek Y."/>
            <person name="Hader T."/>
            <person name="Land M."/>
            <person name="Hauser L."/>
            <person name="Chang Y.J."/>
            <person name="Jeffries C.D."/>
            <person name="Tindall B.J."/>
            <person name="Rohde M."/>
            <person name="Goker M."/>
            <person name="Bristow J."/>
            <person name="Eisen J.A."/>
            <person name="Markowitz V."/>
            <person name="Hugenholtz P."/>
            <person name="Kyrpides N.C."/>
            <person name="Klenk H.P."/>
        </authorList>
    </citation>
    <scope>NUCLEOTIDE SEQUENCE [LARGE SCALE GENOMIC DNA]</scope>
    <source>
        <strain evidence="14">DSM 14484 / JCM 11386 / HI 11/12</strain>
    </source>
</reference>
<evidence type="ECO:0000313" key="13">
    <source>
        <dbReference type="EMBL" id="ADC89162.1"/>
    </source>
</evidence>
<dbReference type="EMBL" id="CP001931">
    <property type="protein sequence ID" value="ADC89162.1"/>
    <property type="molecule type" value="Genomic_DNA"/>
</dbReference>
<gene>
    <name evidence="13" type="ordered locus">Thal_0528</name>
</gene>
<dbReference type="Pfam" id="PF08334">
    <property type="entry name" value="T2SSG"/>
    <property type="match status" value="1"/>
</dbReference>
<feature type="region of interest" description="Disordered" evidence="10">
    <location>
        <begin position="114"/>
        <end position="133"/>
    </location>
</feature>
<evidence type="ECO:0000256" key="7">
    <source>
        <dbReference type="ARBA" id="ARBA00022692"/>
    </source>
</evidence>
<comment type="subcellular location">
    <subcellularLocation>
        <location evidence="1">Cell inner membrane</location>
        <topology evidence="1">Single-pass membrane protein</topology>
    </subcellularLocation>
</comment>
<evidence type="ECO:0000256" key="5">
    <source>
        <dbReference type="ARBA" id="ARBA00022481"/>
    </source>
</evidence>
<dbReference type="Proteomes" id="UP000002043">
    <property type="component" value="Chromosome"/>
</dbReference>
<dbReference type="InterPro" id="IPR045584">
    <property type="entry name" value="Pilin-like"/>
</dbReference>
<accession>D3SPS5</accession>
<dbReference type="GO" id="GO:0015628">
    <property type="term" value="P:protein secretion by the type II secretion system"/>
    <property type="evidence" value="ECO:0007669"/>
    <property type="project" value="InterPro"/>
</dbReference>
<evidence type="ECO:0000256" key="2">
    <source>
        <dbReference type="ARBA" id="ARBA00009984"/>
    </source>
</evidence>
<organism evidence="13 14">
    <name type="scientific">Thermocrinis albus (strain DSM 14484 / JCM 11386 / HI 11/12)</name>
    <dbReference type="NCBI Taxonomy" id="638303"/>
    <lineage>
        <taxon>Bacteria</taxon>
        <taxon>Pseudomonadati</taxon>
        <taxon>Aquificota</taxon>
        <taxon>Aquificia</taxon>
        <taxon>Aquificales</taxon>
        <taxon>Aquificaceae</taxon>
        <taxon>Thermocrinis</taxon>
    </lineage>
</organism>
<keyword evidence="7 11" id="KW-0812">Transmembrane</keyword>
<sequence length="133" mass="15145">MDKRGFTLIEVLVVIVVLGILAAIIVPRITGRLDEAKIEATKVQMKAIRDALEQYRLDNGFYPTTEQGLRALVEKPTVPPIPPRWRQYMEKVPKDAWGRDFVYISPGVNHPYELRSVGPDGKEDTQDDIDAWQ</sequence>
<dbReference type="RefSeq" id="WP_012991569.1">
    <property type="nucleotide sequence ID" value="NC_013894.1"/>
</dbReference>
<evidence type="ECO:0000256" key="4">
    <source>
        <dbReference type="ARBA" id="ARBA00022475"/>
    </source>
</evidence>
<dbReference type="PROSITE" id="PS00409">
    <property type="entry name" value="PROKAR_NTER_METHYL"/>
    <property type="match status" value="1"/>
</dbReference>
<dbReference type="InterPro" id="IPR000983">
    <property type="entry name" value="Bac_GSPG_pilin"/>
</dbReference>
<dbReference type="NCBIfam" id="TIGR02532">
    <property type="entry name" value="IV_pilin_GFxxxE"/>
    <property type="match status" value="1"/>
</dbReference>
<protein>
    <recommendedName>
        <fullName evidence="3">Type II secretion system core protein G</fullName>
    </recommendedName>
</protein>
<feature type="domain" description="Type II secretion system protein GspG C-terminal" evidence="12">
    <location>
        <begin position="28"/>
        <end position="131"/>
    </location>
</feature>
<dbReference type="NCBIfam" id="TIGR01710">
    <property type="entry name" value="typeII_sec_gspG"/>
    <property type="match status" value="1"/>
</dbReference>
<dbReference type="SUPFAM" id="SSF54523">
    <property type="entry name" value="Pili subunits"/>
    <property type="match status" value="1"/>
</dbReference>
<evidence type="ECO:0000256" key="3">
    <source>
        <dbReference type="ARBA" id="ARBA00020042"/>
    </source>
</evidence>
<dbReference type="InterPro" id="IPR012902">
    <property type="entry name" value="N_methyl_site"/>
</dbReference>
<dbReference type="GO" id="GO:0005886">
    <property type="term" value="C:plasma membrane"/>
    <property type="evidence" value="ECO:0007669"/>
    <property type="project" value="UniProtKB-SubCell"/>
</dbReference>
<evidence type="ECO:0000256" key="10">
    <source>
        <dbReference type="SAM" id="MobiDB-lite"/>
    </source>
</evidence>
<dbReference type="Pfam" id="PF07963">
    <property type="entry name" value="N_methyl"/>
    <property type="match status" value="1"/>
</dbReference>
<evidence type="ECO:0000256" key="1">
    <source>
        <dbReference type="ARBA" id="ARBA00004377"/>
    </source>
</evidence>
<dbReference type="AlphaFoldDB" id="D3SPS5"/>
<keyword evidence="6" id="KW-0997">Cell inner membrane</keyword>
<evidence type="ECO:0000256" key="9">
    <source>
        <dbReference type="ARBA" id="ARBA00023136"/>
    </source>
</evidence>
<keyword evidence="8 11" id="KW-1133">Transmembrane helix</keyword>
<dbReference type="InterPro" id="IPR013545">
    <property type="entry name" value="T2SS_protein-GspG_C"/>
</dbReference>
<dbReference type="PANTHER" id="PTHR30093:SF44">
    <property type="entry name" value="TYPE II SECRETION SYSTEM CORE PROTEIN G"/>
    <property type="match status" value="1"/>
</dbReference>
<dbReference type="eggNOG" id="COG2165">
    <property type="taxonomic scope" value="Bacteria"/>
</dbReference>
<dbReference type="GO" id="GO:0015627">
    <property type="term" value="C:type II protein secretion system complex"/>
    <property type="evidence" value="ECO:0007669"/>
    <property type="project" value="InterPro"/>
</dbReference>
<dbReference type="STRING" id="638303.Thal_0528"/>
<keyword evidence="14" id="KW-1185">Reference proteome</keyword>
<dbReference type="InterPro" id="IPR010054">
    <property type="entry name" value="Type2_sec_GspG"/>
</dbReference>
<dbReference type="HOGENOM" id="CLU_091705_2_1_0"/>
<dbReference type="PANTHER" id="PTHR30093">
    <property type="entry name" value="GENERAL SECRETION PATHWAY PROTEIN G"/>
    <property type="match status" value="1"/>
</dbReference>
<dbReference type="OrthoDB" id="9795612at2"/>
<name>D3SPS5_THEAH</name>
<comment type="similarity">
    <text evidence="2">Belongs to the GSP G family.</text>
</comment>
<keyword evidence="5" id="KW-0488">Methylation</keyword>
<feature type="transmembrane region" description="Helical" evidence="11">
    <location>
        <begin position="6"/>
        <end position="26"/>
    </location>
</feature>
<dbReference type="Gene3D" id="3.30.700.10">
    <property type="entry name" value="Glycoprotein, Type 4 Pilin"/>
    <property type="match status" value="1"/>
</dbReference>
<evidence type="ECO:0000313" key="14">
    <source>
        <dbReference type="Proteomes" id="UP000002043"/>
    </source>
</evidence>
<keyword evidence="9 11" id="KW-0472">Membrane</keyword>
<proteinExistence type="inferred from homology"/>
<evidence type="ECO:0000256" key="6">
    <source>
        <dbReference type="ARBA" id="ARBA00022519"/>
    </source>
</evidence>
<keyword evidence="4" id="KW-1003">Cell membrane</keyword>
<evidence type="ECO:0000256" key="8">
    <source>
        <dbReference type="ARBA" id="ARBA00022989"/>
    </source>
</evidence>
<dbReference type="PRINTS" id="PR00813">
    <property type="entry name" value="BCTERIALGSPG"/>
</dbReference>
<dbReference type="KEGG" id="tal:Thal_0528"/>
<evidence type="ECO:0000259" key="12">
    <source>
        <dbReference type="Pfam" id="PF08334"/>
    </source>
</evidence>